<organism evidence="2 3">
    <name type="scientific">Occultella aeris</name>
    <dbReference type="NCBI Taxonomy" id="2761496"/>
    <lineage>
        <taxon>Bacteria</taxon>
        <taxon>Bacillati</taxon>
        <taxon>Actinomycetota</taxon>
        <taxon>Actinomycetes</taxon>
        <taxon>Micrococcales</taxon>
        <taxon>Ruaniaceae</taxon>
        <taxon>Occultella</taxon>
    </lineage>
</organism>
<keyword evidence="3" id="KW-1185">Reference proteome</keyword>
<name>A0A7M4DLX6_9MICO</name>
<sequence length="262" mass="26980">MRARLLIVAALLVGAVAGWLIAPAVLPGAWPPGAPAVRMAHTIQTDQAEATLPWATLGPPPPSPEPVLSPEQIADLAAGVLGREIPPVAGADLVAVPGSVPAPVPTAPEVVQVRVEVEQGLPVDAAVFAGFVMEVLNDPRGWGAGGAMSFARTDGTAQMRVVLASPSVVDQMCAPLRTVSLYSCGRNGHAALNAERWAIGGEPFLAGGGDITAYRQYLVTHEVGHLLGHPHEQCPAAGSLAPVMVQQSMSLQGCLPNAWPNP</sequence>
<comment type="caution">
    <text evidence="2">The sequence shown here is derived from an EMBL/GenBank/DDBJ whole genome shotgun (WGS) entry which is preliminary data.</text>
</comment>
<dbReference type="Pfam" id="PF11350">
    <property type="entry name" value="DUF3152"/>
    <property type="match status" value="1"/>
</dbReference>
<dbReference type="InterPro" id="IPR022603">
    <property type="entry name" value="DUF3152"/>
</dbReference>
<dbReference type="AlphaFoldDB" id="A0A7M4DLX6"/>
<evidence type="ECO:0000259" key="1">
    <source>
        <dbReference type="Pfam" id="PF11350"/>
    </source>
</evidence>
<evidence type="ECO:0000313" key="3">
    <source>
        <dbReference type="Proteomes" id="UP000419743"/>
    </source>
</evidence>
<reference evidence="2 3" key="1">
    <citation type="submission" date="2019-11" db="EMBL/GenBank/DDBJ databases">
        <authorList>
            <person name="Criscuolo A."/>
        </authorList>
    </citation>
    <scope>NUCLEOTIDE SEQUENCE [LARGE SCALE GENOMIC DNA]</scope>
    <source>
        <strain evidence="2">CIP111667</strain>
    </source>
</reference>
<dbReference type="RefSeq" id="WP_156741839.1">
    <property type="nucleotide sequence ID" value="NZ_CACRYJ010000046.1"/>
</dbReference>
<proteinExistence type="predicted"/>
<feature type="domain" description="DUF3152" evidence="1">
    <location>
        <begin position="95"/>
        <end position="252"/>
    </location>
</feature>
<protein>
    <recommendedName>
        <fullName evidence="1">DUF3152 domain-containing protein</fullName>
    </recommendedName>
</protein>
<dbReference type="EMBL" id="CACRYJ010000046">
    <property type="protein sequence ID" value="VZO38307.1"/>
    <property type="molecule type" value="Genomic_DNA"/>
</dbReference>
<dbReference type="SUPFAM" id="SSF55486">
    <property type="entry name" value="Metalloproteases ('zincins'), catalytic domain"/>
    <property type="match status" value="1"/>
</dbReference>
<accession>A0A7M4DLX6</accession>
<dbReference type="Proteomes" id="UP000419743">
    <property type="component" value="Unassembled WGS sequence"/>
</dbReference>
<evidence type="ECO:0000313" key="2">
    <source>
        <dbReference type="EMBL" id="VZO38307.1"/>
    </source>
</evidence>
<gene>
    <name evidence="2" type="ORF">HALOF300_03143</name>
</gene>